<dbReference type="AlphaFoldDB" id="W4HM97"/>
<dbReference type="STRING" id="1379903.ATO8_05871"/>
<dbReference type="GO" id="GO:0016791">
    <property type="term" value="F:phosphatase activity"/>
    <property type="evidence" value="ECO:0007669"/>
    <property type="project" value="TreeGrafter"/>
</dbReference>
<dbReference type="GO" id="GO:0110154">
    <property type="term" value="P:RNA decapping"/>
    <property type="evidence" value="ECO:0007669"/>
    <property type="project" value="TreeGrafter"/>
</dbReference>
<protein>
    <submittedName>
        <fullName evidence="2">Metallophosphoesterase</fullName>
    </submittedName>
</protein>
<dbReference type="eggNOG" id="COG0639">
    <property type="taxonomic scope" value="Bacteria"/>
</dbReference>
<keyword evidence="3" id="KW-1185">Reference proteome</keyword>
<dbReference type="InterPro" id="IPR050126">
    <property type="entry name" value="Ap4A_hydrolase"/>
</dbReference>
<reference evidence="2 3" key="1">
    <citation type="journal article" date="2014" name="Antonie Van Leeuwenhoek">
        <title>Roseivivax atlanticus sp. nov., isolated from surface seawater of the Atlantic Ocean.</title>
        <authorList>
            <person name="Li G."/>
            <person name="Lai Q."/>
            <person name="Liu X."/>
            <person name="Sun F."/>
            <person name="Shao Z."/>
        </authorList>
    </citation>
    <scope>NUCLEOTIDE SEQUENCE [LARGE SCALE GENOMIC DNA]</scope>
    <source>
        <strain evidence="2 3">22II-s10s</strain>
    </source>
</reference>
<evidence type="ECO:0000259" key="1">
    <source>
        <dbReference type="Pfam" id="PF00149"/>
    </source>
</evidence>
<name>W4HM97_9RHOB</name>
<proteinExistence type="predicted"/>
<accession>W4HM97</accession>
<evidence type="ECO:0000313" key="2">
    <source>
        <dbReference type="EMBL" id="ETW13533.1"/>
    </source>
</evidence>
<dbReference type="EMBL" id="AQQW01000003">
    <property type="protein sequence ID" value="ETW13533.1"/>
    <property type="molecule type" value="Genomic_DNA"/>
</dbReference>
<gene>
    <name evidence="2" type="ORF">ATO8_05871</name>
</gene>
<dbReference type="InterPro" id="IPR029052">
    <property type="entry name" value="Metallo-depent_PP-like"/>
</dbReference>
<feature type="domain" description="Calcineurin-like phosphoesterase" evidence="1">
    <location>
        <begin position="56"/>
        <end position="219"/>
    </location>
</feature>
<sequence>MARTLIATRGRRQRLPARTGLAGATAAITSGVMRLPDLLRRFRAPAFDAPLAPDRPFAAIGDIHGCDDLVARLLDRLDRDLSLVFVGDYVDRGDDSAGVLRRLHRLDGEPRVTCLMGNHEQMLLDALDMPETAMPRWLQHGGLQTVASFGVGDVPDRSDTAGLAAFADRLRGAMGDDLLTWLRARPLSWQNGNVAVVHAGAAPDVALDDQSPDTLIWGHPEFGRRARTDALWVVHGHTIVDAATARDGVVSIDTGAYATGRLTAAVVRRNDVSFVTA</sequence>
<dbReference type="Proteomes" id="UP000019063">
    <property type="component" value="Unassembled WGS sequence"/>
</dbReference>
<dbReference type="PANTHER" id="PTHR42850">
    <property type="entry name" value="METALLOPHOSPHOESTERASE"/>
    <property type="match status" value="1"/>
</dbReference>
<dbReference type="GO" id="GO:0008803">
    <property type="term" value="F:bis(5'-nucleosyl)-tetraphosphatase (symmetrical) activity"/>
    <property type="evidence" value="ECO:0007669"/>
    <property type="project" value="TreeGrafter"/>
</dbReference>
<dbReference type="PANTHER" id="PTHR42850:SF4">
    <property type="entry name" value="ZINC-DEPENDENT ENDOPOLYPHOSPHATASE"/>
    <property type="match status" value="1"/>
</dbReference>
<dbReference type="SUPFAM" id="SSF56300">
    <property type="entry name" value="Metallo-dependent phosphatases"/>
    <property type="match status" value="1"/>
</dbReference>
<comment type="caution">
    <text evidence="2">The sequence shown here is derived from an EMBL/GenBank/DDBJ whole genome shotgun (WGS) entry which is preliminary data.</text>
</comment>
<dbReference type="Gene3D" id="3.60.21.10">
    <property type="match status" value="1"/>
</dbReference>
<dbReference type="PATRIC" id="fig|1317118.6.peg.1211"/>
<evidence type="ECO:0000313" key="3">
    <source>
        <dbReference type="Proteomes" id="UP000019063"/>
    </source>
</evidence>
<dbReference type="InterPro" id="IPR004843">
    <property type="entry name" value="Calcineurin-like_PHP"/>
</dbReference>
<dbReference type="Pfam" id="PF00149">
    <property type="entry name" value="Metallophos"/>
    <property type="match status" value="1"/>
</dbReference>
<dbReference type="GO" id="GO:0005737">
    <property type="term" value="C:cytoplasm"/>
    <property type="evidence" value="ECO:0007669"/>
    <property type="project" value="TreeGrafter"/>
</dbReference>
<organism evidence="2 3">
    <name type="scientific">Roseivivax marinus</name>
    <dbReference type="NCBI Taxonomy" id="1379903"/>
    <lineage>
        <taxon>Bacteria</taxon>
        <taxon>Pseudomonadati</taxon>
        <taxon>Pseudomonadota</taxon>
        <taxon>Alphaproteobacteria</taxon>
        <taxon>Rhodobacterales</taxon>
        <taxon>Roseobacteraceae</taxon>
        <taxon>Roseivivax</taxon>
    </lineage>
</organism>